<feature type="transmembrane region" description="Helical" evidence="4">
    <location>
        <begin position="107"/>
        <end position="126"/>
    </location>
</feature>
<feature type="transmembrane region" description="Helical" evidence="4">
    <location>
        <begin position="301"/>
        <end position="324"/>
    </location>
</feature>
<evidence type="ECO:0000313" key="6">
    <source>
        <dbReference type="EMBL" id="KGM34548.1"/>
    </source>
</evidence>
<evidence type="ECO:0000256" key="4">
    <source>
        <dbReference type="SAM" id="Phobius"/>
    </source>
</evidence>
<keyword evidence="1 4" id="KW-0812">Transmembrane</keyword>
<evidence type="ECO:0000256" key="3">
    <source>
        <dbReference type="ARBA" id="ARBA00023136"/>
    </source>
</evidence>
<keyword evidence="3 4" id="KW-0472">Membrane</keyword>
<accession>A0A0A0D9K0</accession>
<feature type="transmembrane region" description="Helical" evidence="4">
    <location>
        <begin position="174"/>
        <end position="192"/>
    </location>
</feature>
<gene>
    <name evidence="6" type="ORF">P409_09600</name>
</gene>
<dbReference type="Pfam" id="PF07690">
    <property type="entry name" value="MFS_1"/>
    <property type="match status" value="1"/>
</dbReference>
<feature type="transmembrane region" description="Helical" evidence="4">
    <location>
        <begin position="244"/>
        <end position="266"/>
    </location>
</feature>
<reference evidence="6 7" key="1">
    <citation type="submission" date="2014-01" db="EMBL/GenBank/DDBJ databases">
        <title>Genome sequence determination for a cystic fibrosis isolate, Inquilinus limosus.</title>
        <authorList>
            <person name="Pino M."/>
            <person name="Di Conza J."/>
            <person name="Gutkind G."/>
        </authorList>
    </citation>
    <scope>NUCLEOTIDE SEQUENCE [LARGE SCALE GENOMIC DNA]</scope>
    <source>
        <strain evidence="6 7">MP06</strain>
    </source>
</reference>
<evidence type="ECO:0000256" key="2">
    <source>
        <dbReference type="ARBA" id="ARBA00022989"/>
    </source>
</evidence>
<evidence type="ECO:0000259" key="5">
    <source>
        <dbReference type="PROSITE" id="PS50850"/>
    </source>
</evidence>
<protein>
    <submittedName>
        <fullName evidence="6">MFS transporter</fullName>
    </submittedName>
</protein>
<dbReference type="GO" id="GO:0022857">
    <property type="term" value="F:transmembrane transporter activity"/>
    <property type="evidence" value="ECO:0007669"/>
    <property type="project" value="InterPro"/>
</dbReference>
<dbReference type="InterPro" id="IPR011701">
    <property type="entry name" value="MFS"/>
</dbReference>
<dbReference type="PANTHER" id="PTHR23542:SF1">
    <property type="entry name" value="MAJOR FACILITATOR SUPERFAMILY (MFS) PROFILE DOMAIN-CONTAINING PROTEIN"/>
    <property type="match status" value="1"/>
</dbReference>
<evidence type="ECO:0000256" key="1">
    <source>
        <dbReference type="ARBA" id="ARBA00022692"/>
    </source>
</evidence>
<comment type="caution">
    <text evidence="6">The sequence shown here is derived from an EMBL/GenBank/DDBJ whole genome shotgun (WGS) entry which is preliminary data.</text>
</comment>
<feature type="domain" description="Major facilitator superfamily (MFS) profile" evidence="5">
    <location>
        <begin position="213"/>
        <end position="401"/>
    </location>
</feature>
<keyword evidence="2 4" id="KW-1133">Transmembrane helix</keyword>
<feature type="transmembrane region" description="Helical" evidence="4">
    <location>
        <begin position="366"/>
        <end position="384"/>
    </location>
</feature>
<dbReference type="RefSeq" id="WP_034834768.1">
    <property type="nucleotide sequence ID" value="NZ_JANX01000085.1"/>
</dbReference>
<evidence type="ECO:0000313" key="7">
    <source>
        <dbReference type="Proteomes" id="UP000029995"/>
    </source>
</evidence>
<feature type="transmembrane region" description="Helical" evidence="4">
    <location>
        <begin position="147"/>
        <end position="168"/>
    </location>
</feature>
<dbReference type="OrthoDB" id="9180256at2"/>
<dbReference type="SUPFAM" id="SSF103473">
    <property type="entry name" value="MFS general substrate transporter"/>
    <property type="match status" value="1"/>
</dbReference>
<name>A0A0A0D9K0_9PROT</name>
<feature type="transmembrane region" description="Helical" evidence="4">
    <location>
        <begin position="46"/>
        <end position="67"/>
    </location>
</feature>
<feature type="transmembrane region" description="Helical" evidence="4">
    <location>
        <begin position="213"/>
        <end position="238"/>
    </location>
</feature>
<feature type="transmembrane region" description="Helical" evidence="4">
    <location>
        <begin position="336"/>
        <end position="354"/>
    </location>
</feature>
<dbReference type="AlphaFoldDB" id="A0A0A0D9K0"/>
<feature type="transmembrane region" description="Helical" evidence="4">
    <location>
        <begin position="20"/>
        <end position="40"/>
    </location>
</feature>
<dbReference type="InterPro" id="IPR036259">
    <property type="entry name" value="MFS_trans_sf"/>
</dbReference>
<dbReference type="PROSITE" id="PS50850">
    <property type="entry name" value="MFS"/>
    <property type="match status" value="1"/>
</dbReference>
<dbReference type="InterPro" id="IPR020846">
    <property type="entry name" value="MFS_dom"/>
</dbReference>
<proteinExistence type="predicted"/>
<feature type="transmembrane region" description="Helical" evidence="4">
    <location>
        <begin position="273"/>
        <end position="295"/>
    </location>
</feature>
<dbReference type="Gene3D" id="1.20.1250.20">
    <property type="entry name" value="MFS general substrate transporter like domains"/>
    <property type="match status" value="2"/>
</dbReference>
<dbReference type="Proteomes" id="UP000029995">
    <property type="component" value="Unassembled WGS sequence"/>
</dbReference>
<dbReference type="EMBL" id="JANX01000085">
    <property type="protein sequence ID" value="KGM34548.1"/>
    <property type="molecule type" value="Genomic_DNA"/>
</dbReference>
<sequence>MPNPYAEIFRAPGAKAFSAAGFVARLPLAMMTLGIVTMLSQARGEYALAGAVSATFALSNALIAPQVSRLVDRHGQRRVAIPATAVTVAAMAGLMLATRFGAPDWTLFLFAIGAGAMPSMTAFVRARWTELYRDTPQLRTAFAFESVVDELIFMTGPVVAIGLSVAVVPEAGPLVATVLLATGVALFTRLKATEPPVHAPEAGRGRSVIRLGAIRVIALTMVAVGAIFGTAEVTAVAFAEAHGATAAASLVLAAYALGSLLVGLVFGAIKPRLPLAVQFVLAIGLAALTTLPLLVVDSIPALALVLFLAGAAVSPTVITAMGLIERLVPPSQLTEGITWAMTGVGIGMAVGSSISGRIIDGFGAPAGFWVSVAAGTTALAIALLGQRWLREPATAARPAVA</sequence>
<organism evidence="6 7">
    <name type="scientific">Inquilinus limosus MP06</name>
    <dbReference type="NCBI Taxonomy" id="1398085"/>
    <lineage>
        <taxon>Bacteria</taxon>
        <taxon>Pseudomonadati</taxon>
        <taxon>Pseudomonadota</taxon>
        <taxon>Alphaproteobacteria</taxon>
        <taxon>Rhodospirillales</taxon>
        <taxon>Rhodospirillaceae</taxon>
        <taxon>Inquilinus</taxon>
    </lineage>
</organism>
<dbReference type="PANTHER" id="PTHR23542">
    <property type="match status" value="1"/>
</dbReference>
<feature type="transmembrane region" description="Helical" evidence="4">
    <location>
        <begin position="79"/>
        <end position="101"/>
    </location>
</feature>